<dbReference type="GO" id="GO:0016279">
    <property type="term" value="F:protein-lysine N-methyltransferase activity"/>
    <property type="evidence" value="ECO:0007669"/>
    <property type="project" value="InterPro"/>
</dbReference>
<dbReference type="EMBL" id="BLXT01005898">
    <property type="protein sequence ID" value="GFO27242.1"/>
    <property type="molecule type" value="Genomic_DNA"/>
</dbReference>
<name>A0AAV4C7I1_9GAST</name>
<dbReference type="Proteomes" id="UP000735302">
    <property type="component" value="Unassembled WGS sequence"/>
</dbReference>
<organism evidence="1 2">
    <name type="scientific">Plakobranchus ocellatus</name>
    <dbReference type="NCBI Taxonomy" id="259542"/>
    <lineage>
        <taxon>Eukaryota</taxon>
        <taxon>Metazoa</taxon>
        <taxon>Spiralia</taxon>
        <taxon>Lophotrochozoa</taxon>
        <taxon>Mollusca</taxon>
        <taxon>Gastropoda</taxon>
        <taxon>Heterobranchia</taxon>
        <taxon>Euthyneura</taxon>
        <taxon>Panpulmonata</taxon>
        <taxon>Sacoglossa</taxon>
        <taxon>Placobranchoidea</taxon>
        <taxon>Plakobranchidae</taxon>
        <taxon>Plakobranchus</taxon>
    </lineage>
</organism>
<dbReference type="SUPFAM" id="SSF82199">
    <property type="entry name" value="SET domain"/>
    <property type="match status" value="1"/>
</dbReference>
<dbReference type="InterPro" id="IPR050600">
    <property type="entry name" value="SETD3_SETD6_MTase"/>
</dbReference>
<keyword evidence="2" id="KW-1185">Reference proteome</keyword>
<dbReference type="PANTHER" id="PTHR13271:SF151">
    <property type="entry name" value="SET DOMAIN-CONTAINING PROTEIN 4"/>
    <property type="match status" value="1"/>
</dbReference>
<dbReference type="AlphaFoldDB" id="A0AAV4C7I1"/>
<dbReference type="Gene3D" id="3.90.1410.10">
    <property type="entry name" value="set domain protein methyltransferase, domain 1"/>
    <property type="match status" value="1"/>
</dbReference>
<evidence type="ECO:0000313" key="1">
    <source>
        <dbReference type="EMBL" id="GFO27242.1"/>
    </source>
</evidence>
<gene>
    <name evidence="1" type="ORF">PoB_005374700</name>
</gene>
<proteinExistence type="predicted"/>
<protein>
    <submittedName>
        <fullName evidence="1">SET domain containing 4</fullName>
    </submittedName>
</protein>
<sequence>MRRLGRCGRARRKKLLNQDVSKAELPQYVLLQKWFKKFIGTQRRKFLHTFLKPCDFTATGRGLQAMQRIRPGDTIVSIPLHFLITVDTVLSSDIGSYIKRNRQKFTPQQLLSIFLVIEAYQQEKSHWAPYIKTLPSTYSTPLYFSLEEMKLLKPQVQRKAEALRERFYRAEKYVTKFMDDNVPWLAKRFTRERFCWAWSTIDTRSVYLLTSAHSSIELEPEESNVALAPFLDLLNHRDTAKMTAWVNAETESYEIVTEDSYNKYDQVFICYGAHDNSKLLINYGFVLPHNINNICSFTFDDILSCMPAASQNKEKKIASLTEANLHRNLVCSMEGVSWSLATALKIFALPSKLLPKWKHLVQGISLGQDIDTEGQKAALLLVSNALCRAISHLDCLKSHTEVKHYDLLLQLAQDDVDILSTTLASLNKPS</sequence>
<evidence type="ECO:0000313" key="2">
    <source>
        <dbReference type="Proteomes" id="UP000735302"/>
    </source>
</evidence>
<dbReference type="PANTHER" id="PTHR13271">
    <property type="entry name" value="UNCHARACTERIZED PUTATIVE METHYLTRANSFERASE"/>
    <property type="match status" value="1"/>
</dbReference>
<reference evidence="1 2" key="1">
    <citation type="journal article" date="2021" name="Elife">
        <title>Chloroplast acquisition without the gene transfer in kleptoplastic sea slugs, Plakobranchus ocellatus.</title>
        <authorList>
            <person name="Maeda T."/>
            <person name="Takahashi S."/>
            <person name="Yoshida T."/>
            <person name="Shimamura S."/>
            <person name="Takaki Y."/>
            <person name="Nagai Y."/>
            <person name="Toyoda A."/>
            <person name="Suzuki Y."/>
            <person name="Arimoto A."/>
            <person name="Ishii H."/>
            <person name="Satoh N."/>
            <person name="Nishiyama T."/>
            <person name="Hasebe M."/>
            <person name="Maruyama T."/>
            <person name="Minagawa J."/>
            <person name="Obokata J."/>
            <person name="Shigenobu S."/>
        </authorList>
    </citation>
    <scope>NUCLEOTIDE SEQUENCE [LARGE SCALE GENOMIC DNA]</scope>
</reference>
<dbReference type="CDD" id="cd19177">
    <property type="entry name" value="SET_SETD4"/>
    <property type="match status" value="1"/>
</dbReference>
<accession>A0AAV4C7I1</accession>
<comment type="caution">
    <text evidence="1">The sequence shown here is derived from an EMBL/GenBank/DDBJ whole genome shotgun (WGS) entry which is preliminary data.</text>
</comment>
<dbReference type="InterPro" id="IPR046341">
    <property type="entry name" value="SET_dom_sf"/>
</dbReference>
<dbReference type="InterPro" id="IPR044429">
    <property type="entry name" value="SETD4_SET"/>
</dbReference>